<keyword evidence="1" id="KW-1133">Transmembrane helix</keyword>
<accession>A0A0P6XTU6</accession>
<feature type="transmembrane region" description="Helical" evidence="1">
    <location>
        <begin position="147"/>
        <end position="166"/>
    </location>
</feature>
<evidence type="ECO:0000256" key="1">
    <source>
        <dbReference type="SAM" id="Phobius"/>
    </source>
</evidence>
<evidence type="ECO:0000313" key="2">
    <source>
        <dbReference type="EMBL" id="KPL83692.1"/>
    </source>
</evidence>
<dbReference type="Proteomes" id="UP000050277">
    <property type="component" value="Unassembled WGS sequence"/>
</dbReference>
<dbReference type="RefSeq" id="WP_054536069.1">
    <property type="nucleotide sequence ID" value="NZ_LGKP01000027.1"/>
</dbReference>
<feature type="transmembrane region" description="Helical" evidence="1">
    <location>
        <begin position="274"/>
        <end position="297"/>
    </location>
</feature>
<keyword evidence="1" id="KW-0812">Transmembrane</keyword>
<organism evidence="2 3">
    <name type="scientific">Herpetosiphon geysericola</name>
    <dbReference type="NCBI Taxonomy" id="70996"/>
    <lineage>
        <taxon>Bacteria</taxon>
        <taxon>Bacillati</taxon>
        <taxon>Chloroflexota</taxon>
        <taxon>Chloroflexia</taxon>
        <taxon>Herpetosiphonales</taxon>
        <taxon>Herpetosiphonaceae</taxon>
        <taxon>Herpetosiphon</taxon>
    </lineage>
</organism>
<keyword evidence="1" id="KW-0472">Membrane</keyword>
<feature type="transmembrane region" description="Helical" evidence="1">
    <location>
        <begin position="66"/>
        <end position="87"/>
    </location>
</feature>
<gene>
    <name evidence="2" type="ORF">SE18_19140</name>
</gene>
<reference evidence="2 3" key="1">
    <citation type="submission" date="2015-07" db="EMBL/GenBank/DDBJ databases">
        <title>Whole genome sequence of Herpetosiphon geysericola DSM 7119.</title>
        <authorList>
            <person name="Hemp J."/>
            <person name="Ward L.M."/>
            <person name="Pace L.A."/>
            <person name="Fischer W.W."/>
        </authorList>
    </citation>
    <scope>NUCLEOTIDE SEQUENCE [LARGE SCALE GENOMIC DNA]</scope>
    <source>
        <strain evidence="2 3">DSM 7119</strain>
    </source>
</reference>
<evidence type="ECO:0008006" key="4">
    <source>
        <dbReference type="Google" id="ProtNLM"/>
    </source>
</evidence>
<dbReference type="AlphaFoldDB" id="A0A0P6XTU6"/>
<name>A0A0P6XTU6_9CHLR</name>
<sequence>MSLLIALLPLFGLALLADGLVAPKRWLVGVAWLIGVASVVSPHLGLSTLALLLVGGLLGHTWGQRLSGVLSALGLGLLGLQADSWAWQAASVAVNLNSIHIGLLIAGAACAFGCWPWPAKPTPPASTLALVQLGSLLRLYSLVPLDWAWTAIAAFIGAGSALWFAWQLLPAQTLDQRRTLVAQVLWCLVLATSLLASEAGIAATWALALAACLAHPLFQRHSNLASLVPLAMALWLTAAASLAGGLALLSWVGWLVLMLLSLSSFRLPPQVSRWQWPLMLVQLGLGLGLPFLLELLLKPVWRELGAGLTVFGRLDIAPWTGLATRNPGSQVVATLPSLVLAGLLVVGIALSYLANRWRGQPTNADQEPLREQTMWQLVKRGLPWGSQPRDE</sequence>
<comment type="caution">
    <text evidence="2">The sequence shown here is derived from an EMBL/GenBank/DDBJ whole genome shotgun (WGS) entry which is preliminary data.</text>
</comment>
<evidence type="ECO:0000313" key="3">
    <source>
        <dbReference type="Proteomes" id="UP000050277"/>
    </source>
</evidence>
<feature type="transmembrane region" description="Helical" evidence="1">
    <location>
        <begin position="230"/>
        <end position="254"/>
    </location>
</feature>
<protein>
    <recommendedName>
        <fullName evidence="4">NADH:quinone oxidoreductase/Mrp antiporter membrane subunit domain-containing protein</fullName>
    </recommendedName>
</protein>
<dbReference type="OrthoDB" id="9819987at2"/>
<dbReference type="EMBL" id="LGKP01000027">
    <property type="protein sequence ID" value="KPL83692.1"/>
    <property type="molecule type" value="Genomic_DNA"/>
</dbReference>
<dbReference type="STRING" id="70996.SE18_19140"/>
<keyword evidence="3" id="KW-1185">Reference proteome</keyword>
<feature type="transmembrane region" description="Helical" evidence="1">
    <location>
        <begin position="334"/>
        <end position="354"/>
    </location>
</feature>
<feature type="transmembrane region" description="Helical" evidence="1">
    <location>
        <begin position="99"/>
        <end position="117"/>
    </location>
</feature>
<feature type="transmembrane region" description="Helical" evidence="1">
    <location>
        <begin position="29"/>
        <end position="54"/>
    </location>
</feature>
<proteinExistence type="predicted"/>